<organism evidence="1 2">
    <name type="scientific">Parelaphostrongylus tenuis</name>
    <name type="common">Meningeal worm</name>
    <dbReference type="NCBI Taxonomy" id="148309"/>
    <lineage>
        <taxon>Eukaryota</taxon>
        <taxon>Metazoa</taxon>
        <taxon>Ecdysozoa</taxon>
        <taxon>Nematoda</taxon>
        <taxon>Chromadorea</taxon>
        <taxon>Rhabditida</taxon>
        <taxon>Rhabditina</taxon>
        <taxon>Rhabditomorpha</taxon>
        <taxon>Strongyloidea</taxon>
        <taxon>Metastrongylidae</taxon>
        <taxon>Parelaphostrongylus</taxon>
    </lineage>
</organism>
<dbReference type="EMBL" id="JAHQIW010006263">
    <property type="protein sequence ID" value="KAJ1368655.1"/>
    <property type="molecule type" value="Genomic_DNA"/>
</dbReference>
<reference evidence="1" key="1">
    <citation type="submission" date="2021-06" db="EMBL/GenBank/DDBJ databases">
        <title>Parelaphostrongylus tenuis whole genome reference sequence.</title>
        <authorList>
            <person name="Garwood T.J."/>
            <person name="Larsen P.A."/>
            <person name="Fountain-Jones N.M."/>
            <person name="Garbe J.R."/>
            <person name="Macchietto M.G."/>
            <person name="Kania S.A."/>
            <person name="Gerhold R.W."/>
            <person name="Richards J.E."/>
            <person name="Wolf T.M."/>
        </authorList>
    </citation>
    <scope>NUCLEOTIDE SEQUENCE</scope>
    <source>
        <strain evidence="1">MNPRO001-30</strain>
        <tissue evidence="1">Meninges</tissue>
    </source>
</reference>
<dbReference type="Proteomes" id="UP001196413">
    <property type="component" value="Unassembled WGS sequence"/>
</dbReference>
<keyword evidence="2" id="KW-1185">Reference proteome</keyword>
<comment type="caution">
    <text evidence="1">The sequence shown here is derived from an EMBL/GenBank/DDBJ whole genome shotgun (WGS) entry which is preliminary data.</text>
</comment>
<feature type="non-terminal residue" evidence="1">
    <location>
        <position position="1"/>
    </location>
</feature>
<proteinExistence type="predicted"/>
<gene>
    <name evidence="1" type="ORF">KIN20_029882</name>
</gene>
<dbReference type="AlphaFoldDB" id="A0AAD5R2Y6"/>
<protein>
    <submittedName>
        <fullName evidence="1">Uncharacterized protein</fullName>
    </submittedName>
</protein>
<evidence type="ECO:0000313" key="2">
    <source>
        <dbReference type="Proteomes" id="UP001196413"/>
    </source>
</evidence>
<sequence>LIAFNASLVAMMDKTTSSLFNGSISNQTDWASSDLSIRDRRFTFGVVEKSLSFA</sequence>
<accession>A0AAD5R2Y6</accession>
<feature type="non-terminal residue" evidence="1">
    <location>
        <position position="54"/>
    </location>
</feature>
<name>A0AAD5R2Y6_PARTN</name>
<evidence type="ECO:0000313" key="1">
    <source>
        <dbReference type="EMBL" id="KAJ1368655.1"/>
    </source>
</evidence>